<gene>
    <name evidence="1" type="ORF">O6P43_012417</name>
</gene>
<organism evidence="1 2">
    <name type="scientific">Quillaja saponaria</name>
    <name type="common">Soap bark tree</name>
    <dbReference type="NCBI Taxonomy" id="32244"/>
    <lineage>
        <taxon>Eukaryota</taxon>
        <taxon>Viridiplantae</taxon>
        <taxon>Streptophyta</taxon>
        <taxon>Embryophyta</taxon>
        <taxon>Tracheophyta</taxon>
        <taxon>Spermatophyta</taxon>
        <taxon>Magnoliopsida</taxon>
        <taxon>eudicotyledons</taxon>
        <taxon>Gunneridae</taxon>
        <taxon>Pentapetalae</taxon>
        <taxon>rosids</taxon>
        <taxon>fabids</taxon>
        <taxon>Fabales</taxon>
        <taxon>Quillajaceae</taxon>
        <taxon>Quillaja</taxon>
    </lineage>
</organism>
<reference evidence="1" key="1">
    <citation type="journal article" date="2023" name="Science">
        <title>Elucidation of the pathway for biosynthesis of saponin adjuvants from the soapbark tree.</title>
        <authorList>
            <person name="Reed J."/>
            <person name="Orme A."/>
            <person name="El-Demerdash A."/>
            <person name="Owen C."/>
            <person name="Martin L.B.B."/>
            <person name="Misra R.C."/>
            <person name="Kikuchi S."/>
            <person name="Rejzek M."/>
            <person name="Martin A.C."/>
            <person name="Harkess A."/>
            <person name="Leebens-Mack J."/>
            <person name="Louveau T."/>
            <person name="Stephenson M.J."/>
            <person name="Osbourn A."/>
        </authorList>
    </citation>
    <scope>NUCLEOTIDE SEQUENCE</scope>
    <source>
        <strain evidence="1">S10</strain>
    </source>
</reference>
<name>A0AAD7PU38_QUISA</name>
<comment type="caution">
    <text evidence="1">The sequence shown here is derived from an EMBL/GenBank/DDBJ whole genome shotgun (WGS) entry which is preliminary data.</text>
</comment>
<proteinExistence type="predicted"/>
<evidence type="ECO:0000313" key="1">
    <source>
        <dbReference type="EMBL" id="KAJ7968291.1"/>
    </source>
</evidence>
<protein>
    <submittedName>
        <fullName evidence="1">Uncharacterized protein</fullName>
    </submittedName>
</protein>
<dbReference type="KEGG" id="qsa:O6P43_012417"/>
<accession>A0AAD7PU38</accession>
<sequence>MIDDQDLGFFANFLGVVGIAGGEKKGSVGTEGKSGLVVIGGGNLNSGKMGVVRKAGSGGRGGNVKPGKLGKLPDVGARSFLEAWAVSMLEIDKAMKKTKARKRVEAITL</sequence>
<keyword evidence="2" id="KW-1185">Reference proteome</keyword>
<evidence type="ECO:0000313" key="2">
    <source>
        <dbReference type="Proteomes" id="UP001163823"/>
    </source>
</evidence>
<dbReference type="EMBL" id="JARAOO010000005">
    <property type="protein sequence ID" value="KAJ7968291.1"/>
    <property type="molecule type" value="Genomic_DNA"/>
</dbReference>
<dbReference type="AlphaFoldDB" id="A0AAD7PU38"/>
<dbReference type="Proteomes" id="UP001163823">
    <property type="component" value="Chromosome 5"/>
</dbReference>